<comment type="caution">
    <text evidence="1">The sequence shown here is derived from an EMBL/GenBank/DDBJ whole genome shotgun (WGS) entry which is preliminary data.</text>
</comment>
<keyword evidence="2" id="KW-1185">Reference proteome</keyword>
<accession>A0ABN1CZS3</accession>
<evidence type="ECO:0000313" key="1">
    <source>
        <dbReference type="EMBL" id="GAA0530370.1"/>
    </source>
</evidence>
<organism evidence="1 2">
    <name type="scientific">Saccharopolyspora erythraea</name>
    <name type="common">Streptomyces erythraeus</name>
    <dbReference type="NCBI Taxonomy" id="1836"/>
    <lineage>
        <taxon>Bacteria</taxon>
        <taxon>Bacillati</taxon>
        <taxon>Actinomycetota</taxon>
        <taxon>Actinomycetes</taxon>
        <taxon>Pseudonocardiales</taxon>
        <taxon>Pseudonocardiaceae</taxon>
        <taxon>Saccharopolyspora</taxon>
    </lineage>
</organism>
<dbReference type="Proteomes" id="UP001500729">
    <property type="component" value="Unassembled WGS sequence"/>
</dbReference>
<gene>
    <name evidence="1" type="ORF">GCM10009533_31990</name>
</gene>
<name>A0ABN1CZS3_SACER</name>
<dbReference type="RefSeq" id="WP_009949141.1">
    <property type="nucleotide sequence ID" value="NZ_BAAAGS010000019.1"/>
</dbReference>
<evidence type="ECO:0000313" key="2">
    <source>
        <dbReference type="Proteomes" id="UP001500729"/>
    </source>
</evidence>
<protein>
    <submittedName>
        <fullName evidence="1">Uncharacterized protein</fullName>
    </submittedName>
</protein>
<dbReference type="EMBL" id="BAAAGS010000019">
    <property type="protein sequence ID" value="GAA0530370.1"/>
    <property type="molecule type" value="Genomic_DNA"/>
</dbReference>
<sequence length="64" mass="7711">MNTLTPTPQRRRGAFRRFIATQNRLWDQYHASLRPWEQEAELHWVRNVVTRRWELRGGVLPPSA</sequence>
<reference evidence="1 2" key="1">
    <citation type="journal article" date="2019" name="Int. J. Syst. Evol. Microbiol.">
        <title>The Global Catalogue of Microorganisms (GCM) 10K type strain sequencing project: providing services to taxonomists for standard genome sequencing and annotation.</title>
        <authorList>
            <consortium name="The Broad Institute Genomics Platform"/>
            <consortium name="The Broad Institute Genome Sequencing Center for Infectious Disease"/>
            <person name="Wu L."/>
            <person name="Ma J."/>
        </authorList>
    </citation>
    <scope>NUCLEOTIDE SEQUENCE [LARGE SCALE GENOMIC DNA]</scope>
    <source>
        <strain evidence="1 2">JCM 10303</strain>
    </source>
</reference>
<proteinExistence type="predicted"/>